<dbReference type="EMBL" id="CP097218">
    <property type="protein sequence ID" value="UQN30622.1"/>
    <property type="molecule type" value="Genomic_DNA"/>
</dbReference>
<protein>
    <submittedName>
        <fullName evidence="1">Uncharacterized protein</fullName>
    </submittedName>
</protein>
<proteinExistence type="predicted"/>
<organism evidence="1 2">
    <name type="scientific">Brachybacterium kimchii</name>
    <dbReference type="NCBI Taxonomy" id="2942909"/>
    <lineage>
        <taxon>Bacteria</taxon>
        <taxon>Bacillati</taxon>
        <taxon>Actinomycetota</taxon>
        <taxon>Actinomycetes</taxon>
        <taxon>Micrococcales</taxon>
        <taxon>Dermabacteraceae</taxon>
        <taxon>Brachybacterium</taxon>
    </lineage>
</organism>
<reference evidence="1" key="1">
    <citation type="submission" date="2022-05" db="EMBL/GenBank/DDBJ databases">
        <title>Genomic analysis of Brachybacterium sp. CBA3104.</title>
        <authorList>
            <person name="Roh S.W."/>
            <person name="Kim Y.B."/>
            <person name="Kim Y."/>
        </authorList>
    </citation>
    <scope>NUCLEOTIDE SEQUENCE</scope>
    <source>
        <strain evidence="1">CBA3104</strain>
    </source>
</reference>
<keyword evidence="2" id="KW-1185">Reference proteome</keyword>
<gene>
    <name evidence="1" type="ORF">M4486_04775</name>
</gene>
<name>A0ABY4N9Z8_9MICO</name>
<evidence type="ECO:0000313" key="2">
    <source>
        <dbReference type="Proteomes" id="UP001055868"/>
    </source>
</evidence>
<evidence type="ECO:0000313" key="1">
    <source>
        <dbReference type="EMBL" id="UQN30622.1"/>
    </source>
</evidence>
<dbReference type="RefSeq" id="WP_249479963.1">
    <property type="nucleotide sequence ID" value="NZ_CP097218.1"/>
</dbReference>
<accession>A0ABY4N9Z8</accession>
<sequence length="285" mass="31372">MTRPHLPVPGPVPDEVKEETFTKVLGRYLSATRRQADQRDLRLLVTKSLVASTNSPSTLTGRWVDSDSWHWDLRPRLAPDVVATDQADVLALVMEGKGTHTKVNATGAATVRRAISLSDARLAREGQVRDARSVKITDAAVPTDPAWDVPHAFADCRAAQDQCALHTGSDTAGVHQGDVYTSVISYLPDEVKIPDGGLEDVDFIALLPTAASARKWGTDLVSADRWHVASVHDFLERIDDGRTSLPSDQEAWLNHLLDIAWRLYPRARLTQLPEIERAYSEACEA</sequence>
<dbReference type="Proteomes" id="UP001055868">
    <property type="component" value="Chromosome"/>
</dbReference>